<dbReference type="KEGG" id="many:MANY_53000"/>
<feature type="transmembrane region" description="Helical" evidence="3">
    <location>
        <begin position="14"/>
        <end position="31"/>
    </location>
</feature>
<dbReference type="RefSeq" id="WP_163807271.1">
    <property type="nucleotide sequence ID" value="NZ_AP022620.1"/>
</dbReference>
<dbReference type="InterPro" id="IPR000801">
    <property type="entry name" value="Esterase-like"/>
</dbReference>
<keyword evidence="3" id="KW-0472">Membrane</keyword>
<evidence type="ECO:0000313" key="4">
    <source>
        <dbReference type="EMBL" id="BBZ79963.1"/>
    </source>
</evidence>
<gene>
    <name evidence="4" type="ORF">MANY_53000</name>
</gene>
<dbReference type="InterPro" id="IPR029058">
    <property type="entry name" value="AB_hydrolase_fold"/>
</dbReference>
<evidence type="ECO:0000256" key="2">
    <source>
        <dbReference type="ARBA" id="ARBA00022525"/>
    </source>
</evidence>
<dbReference type="Pfam" id="PF00756">
    <property type="entry name" value="Esterase"/>
    <property type="match status" value="1"/>
</dbReference>
<dbReference type="AlphaFoldDB" id="A0A6N4WHP9"/>
<evidence type="ECO:0000256" key="3">
    <source>
        <dbReference type="SAM" id="Phobius"/>
    </source>
</evidence>
<evidence type="ECO:0008006" key="6">
    <source>
        <dbReference type="Google" id="ProtNLM"/>
    </source>
</evidence>
<dbReference type="SUPFAM" id="SSF53474">
    <property type="entry name" value="alpha/beta-Hydrolases"/>
    <property type="match status" value="1"/>
</dbReference>
<dbReference type="GO" id="GO:0016747">
    <property type="term" value="F:acyltransferase activity, transferring groups other than amino-acyl groups"/>
    <property type="evidence" value="ECO:0007669"/>
    <property type="project" value="TreeGrafter"/>
</dbReference>
<organism evidence="4 5">
    <name type="scientific">Mycolicibacterium anyangense</name>
    <dbReference type="NCBI Taxonomy" id="1431246"/>
    <lineage>
        <taxon>Bacteria</taxon>
        <taxon>Bacillati</taxon>
        <taxon>Actinomycetota</taxon>
        <taxon>Actinomycetes</taxon>
        <taxon>Mycobacteriales</taxon>
        <taxon>Mycobacteriaceae</taxon>
        <taxon>Mycolicibacterium</taxon>
    </lineage>
</organism>
<accession>A0A6N4WHP9</accession>
<keyword evidence="2" id="KW-0964">Secreted</keyword>
<keyword evidence="3" id="KW-0812">Transmembrane</keyword>
<dbReference type="PANTHER" id="PTHR48098:SF1">
    <property type="entry name" value="DIACYLGLYCEROL ACYLTRANSFERASE_MYCOLYLTRANSFERASE AG85A"/>
    <property type="match status" value="1"/>
</dbReference>
<feature type="transmembrane region" description="Helical" evidence="3">
    <location>
        <begin position="38"/>
        <end position="57"/>
    </location>
</feature>
<proteinExistence type="predicted"/>
<comment type="subcellular location">
    <subcellularLocation>
        <location evidence="1">Secreted</location>
    </subcellularLocation>
</comment>
<feature type="transmembrane region" description="Helical" evidence="3">
    <location>
        <begin position="108"/>
        <end position="129"/>
    </location>
</feature>
<evidence type="ECO:0000256" key="1">
    <source>
        <dbReference type="ARBA" id="ARBA00004613"/>
    </source>
</evidence>
<feature type="transmembrane region" description="Helical" evidence="3">
    <location>
        <begin position="77"/>
        <end position="96"/>
    </location>
</feature>
<keyword evidence="3" id="KW-1133">Transmembrane helix</keyword>
<evidence type="ECO:0000313" key="5">
    <source>
        <dbReference type="Proteomes" id="UP000467249"/>
    </source>
</evidence>
<protein>
    <recommendedName>
        <fullName evidence="6">Esterase</fullName>
    </recommendedName>
</protein>
<dbReference type="Gene3D" id="3.40.50.1820">
    <property type="entry name" value="alpha/beta hydrolase"/>
    <property type="match status" value="1"/>
</dbReference>
<dbReference type="InterPro" id="IPR050583">
    <property type="entry name" value="Mycobacterial_A85_antigen"/>
</dbReference>
<dbReference type="PANTHER" id="PTHR48098">
    <property type="entry name" value="ENTEROCHELIN ESTERASE-RELATED"/>
    <property type="match status" value="1"/>
</dbReference>
<sequence length="437" mass="45958">MLDWPLLSGPLPRLLQIGAIVAATWLLVRMLSGSARPLTKTLAGATYLTVAAAVTLAGDELARNVWQLFPDRIPAAVLLWAGAGVFTLCLAASLAVSAERWPVRSGLVVTTVVVLAACANQINAVFGAYPTARDALGIARPDDMALPTLRTLALTGPTPGPLERNWTPPASLPARGKLTSAEIPGTTSHFVARKAKIYLPPAYFGDIPPRLPVLVLLTGQPGTPQDWIGAGKLMHIMDDFAAAHRGLAPIVVVPDPTGGPFNDPLCLNSALGNVDTYLSVDVPAWIKSHLSVDPRPVAWAVAGASYGGTCALQLGTNHAEVYPTIIDIAGSAEPTLGDRRATVTAAFGGDDAAFRRVNPLDLLKFRRYPDSAAAIVVGDADHDTRPDAARVHDATAAAGMQSHLTELPGAHDWRVFSAGLAAELPWLARRVNLISST</sequence>
<dbReference type="EMBL" id="AP022620">
    <property type="protein sequence ID" value="BBZ79963.1"/>
    <property type="molecule type" value="Genomic_DNA"/>
</dbReference>
<reference evidence="4 5" key="1">
    <citation type="journal article" date="2019" name="Emerg. Microbes Infect.">
        <title>Comprehensive subspecies identification of 175 nontuberculous mycobacteria species based on 7547 genomic profiles.</title>
        <authorList>
            <person name="Matsumoto Y."/>
            <person name="Kinjo T."/>
            <person name="Motooka D."/>
            <person name="Nabeya D."/>
            <person name="Jung N."/>
            <person name="Uechi K."/>
            <person name="Horii T."/>
            <person name="Iida T."/>
            <person name="Fujita J."/>
            <person name="Nakamura S."/>
        </authorList>
    </citation>
    <scope>NUCLEOTIDE SEQUENCE [LARGE SCALE GENOMIC DNA]</scope>
    <source>
        <strain evidence="4 5">JCM 30275</strain>
    </source>
</reference>
<name>A0A6N4WHP9_9MYCO</name>
<dbReference type="GO" id="GO:0005576">
    <property type="term" value="C:extracellular region"/>
    <property type="evidence" value="ECO:0007669"/>
    <property type="project" value="UniProtKB-SubCell"/>
</dbReference>
<dbReference type="Proteomes" id="UP000467249">
    <property type="component" value="Chromosome"/>
</dbReference>
<keyword evidence="5" id="KW-1185">Reference proteome</keyword>